<evidence type="ECO:0000313" key="1">
    <source>
        <dbReference type="EMBL" id="CAG6472579.1"/>
    </source>
</evidence>
<accession>A0A8D8BEK0</accession>
<organism evidence="1">
    <name type="scientific">Culex pipiens</name>
    <name type="common">House mosquito</name>
    <dbReference type="NCBI Taxonomy" id="7175"/>
    <lineage>
        <taxon>Eukaryota</taxon>
        <taxon>Metazoa</taxon>
        <taxon>Ecdysozoa</taxon>
        <taxon>Arthropoda</taxon>
        <taxon>Hexapoda</taxon>
        <taxon>Insecta</taxon>
        <taxon>Pterygota</taxon>
        <taxon>Neoptera</taxon>
        <taxon>Endopterygota</taxon>
        <taxon>Diptera</taxon>
        <taxon>Nematocera</taxon>
        <taxon>Culicoidea</taxon>
        <taxon>Culicidae</taxon>
        <taxon>Culicinae</taxon>
        <taxon>Culicini</taxon>
        <taxon>Culex</taxon>
        <taxon>Culex</taxon>
    </lineage>
</organism>
<dbReference type="EMBL" id="HBUE01070905">
    <property type="protein sequence ID" value="CAG6472579.1"/>
    <property type="molecule type" value="Transcribed_RNA"/>
</dbReference>
<dbReference type="AlphaFoldDB" id="A0A8D8BEK0"/>
<sequence length="115" mass="13086">MRPGWTAPWTPCGQGCFDEFCQIFLFLRDVGLRRVFVFPFTKNKIDEHFVRVKIFLAFPLSICYFSSHFNTNSARNHSSSGDLKNSLLEINAAPLPTSSSNNNFMTFADCCCWTG</sequence>
<reference evidence="1" key="1">
    <citation type="submission" date="2021-05" db="EMBL/GenBank/DDBJ databases">
        <authorList>
            <person name="Alioto T."/>
            <person name="Alioto T."/>
            <person name="Gomez Garrido J."/>
        </authorList>
    </citation>
    <scope>NUCLEOTIDE SEQUENCE</scope>
</reference>
<proteinExistence type="predicted"/>
<protein>
    <submittedName>
        <fullName evidence="1">(northern house mosquito) hypothetical protein</fullName>
    </submittedName>
</protein>
<name>A0A8D8BEK0_CULPI</name>